<sequence>MTQFYGVIGFMFILISIVLSITNMPVPDLVYHAFLPLALLFFALDFRQSNRPILGFLFSMLFLLAATAYLIRPFL</sequence>
<keyword evidence="1" id="KW-0812">Transmembrane</keyword>
<keyword evidence="1" id="KW-1133">Transmembrane helix</keyword>
<evidence type="ECO:0000313" key="3">
    <source>
        <dbReference type="Proteomes" id="UP000094463"/>
    </source>
</evidence>
<dbReference type="RefSeq" id="WP_069364940.1">
    <property type="nucleotide sequence ID" value="NZ_CP012502.1"/>
</dbReference>
<keyword evidence="3" id="KW-1185">Reference proteome</keyword>
<dbReference type="OrthoDB" id="9923095at2"/>
<evidence type="ECO:0000313" key="2">
    <source>
        <dbReference type="EMBL" id="AOM82905.1"/>
    </source>
</evidence>
<dbReference type="Proteomes" id="UP000094463">
    <property type="component" value="Chromosome"/>
</dbReference>
<dbReference type="EMBL" id="CP012502">
    <property type="protein sequence ID" value="AOM82905.1"/>
    <property type="molecule type" value="Genomic_DNA"/>
</dbReference>
<gene>
    <name evidence="2" type="ORF">BBEV_1543</name>
</gene>
<feature type="transmembrane region" description="Helical" evidence="1">
    <location>
        <begin position="5"/>
        <end position="23"/>
    </location>
</feature>
<organism evidence="2 3">
    <name type="scientific">Salisediminibacterium beveridgei</name>
    <dbReference type="NCBI Taxonomy" id="632773"/>
    <lineage>
        <taxon>Bacteria</taxon>
        <taxon>Bacillati</taxon>
        <taxon>Bacillota</taxon>
        <taxon>Bacilli</taxon>
        <taxon>Bacillales</taxon>
        <taxon>Bacillaceae</taxon>
        <taxon>Salisediminibacterium</taxon>
    </lineage>
</organism>
<reference evidence="2 3" key="1">
    <citation type="submission" date="2015-08" db="EMBL/GenBank/DDBJ databases">
        <title>The complete genome sequence of Bacillus beveridgei MLTeJB.</title>
        <authorList>
            <person name="Hanson T.E."/>
            <person name="Mesa C."/>
            <person name="Basesman S.M."/>
            <person name="Oremland R.S."/>
        </authorList>
    </citation>
    <scope>NUCLEOTIDE SEQUENCE [LARGE SCALE GENOMIC DNA]</scope>
    <source>
        <strain evidence="2 3">MLTeJB</strain>
    </source>
</reference>
<keyword evidence="1" id="KW-0472">Membrane</keyword>
<accession>A0A1D7QV64</accession>
<feature type="transmembrane region" description="Helical" evidence="1">
    <location>
        <begin position="29"/>
        <end position="46"/>
    </location>
</feature>
<name>A0A1D7QV64_9BACI</name>
<protein>
    <submittedName>
        <fullName evidence="2">Uncharacterized protein</fullName>
    </submittedName>
</protein>
<evidence type="ECO:0000256" key="1">
    <source>
        <dbReference type="SAM" id="Phobius"/>
    </source>
</evidence>
<feature type="transmembrane region" description="Helical" evidence="1">
    <location>
        <begin position="53"/>
        <end position="71"/>
    </location>
</feature>
<proteinExistence type="predicted"/>
<dbReference type="KEGG" id="bbev:BBEV_1543"/>
<dbReference type="AlphaFoldDB" id="A0A1D7QV64"/>